<evidence type="ECO:0000313" key="24">
    <source>
        <dbReference type="Proteomes" id="UP000823561"/>
    </source>
</evidence>
<name>A0AAV6HFQ2_9TELE</name>
<dbReference type="AlphaFoldDB" id="A0AAV6HFQ2"/>
<evidence type="ECO:0000256" key="5">
    <source>
        <dbReference type="ARBA" id="ARBA00022525"/>
    </source>
</evidence>
<proteinExistence type="inferred from homology"/>
<keyword evidence="5" id="KW-0964">Secreted</keyword>
<evidence type="ECO:0000256" key="10">
    <source>
        <dbReference type="ARBA" id="ARBA00022989"/>
    </source>
</evidence>
<dbReference type="GO" id="GO:0032580">
    <property type="term" value="C:Golgi cisterna membrane"/>
    <property type="evidence" value="ECO:0007669"/>
    <property type="project" value="UniProtKB-SubCell"/>
</dbReference>
<evidence type="ECO:0000256" key="1">
    <source>
        <dbReference type="ARBA" id="ARBA00004447"/>
    </source>
</evidence>
<comment type="similarity">
    <text evidence="4">Belongs to the glycosyltransferase 29 family.</text>
</comment>
<evidence type="ECO:0000256" key="9">
    <source>
        <dbReference type="ARBA" id="ARBA00022968"/>
    </source>
</evidence>
<reference evidence="23" key="1">
    <citation type="submission" date="2020-10" db="EMBL/GenBank/DDBJ databases">
        <title>Chromosome-scale genome assembly of the Allis shad, Alosa alosa.</title>
        <authorList>
            <person name="Margot Z."/>
            <person name="Christophe K."/>
            <person name="Cabau C."/>
            <person name="Louis A."/>
            <person name="Berthelot C."/>
            <person name="Parey E."/>
            <person name="Roest Crollius H."/>
            <person name="Montfort J."/>
            <person name="Robinson-Rechavi M."/>
            <person name="Bucao C."/>
            <person name="Bouchez O."/>
            <person name="Gislard M."/>
            <person name="Lluch J."/>
            <person name="Milhes M."/>
            <person name="Lampietro C."/>
            <person name="Lopez Roques C."/>
            <person name="Donnadieu C."/>
            <person name="Braasch I."/>
            <person name="Desvignes T."/>
            <person name="Postlethwait J."/>
            <person name="Bobe J."/>
            <person name="Guiguen Y."/>
        </authorList>
    </citation>
    <scope>NUCLEOTIDE SEQUENCE</scope>
    <source>
        <strain evidence="23">M-15738</strain>
        <tissue evidence="23">Blood</tissue>
    </source>
</reference>
<keyword evidence="10 22" id="KW-1133">Transmembrane helix</keyword>
<accession>A0AAV6HFQ2</accession>
<evidence type="ECO:0000256" key="3">
    <source>
        <dbReference type="ARBA" id="ARBA00004922"/>
    </source>
</evidence>
<evidence type="ECO:0000256" key="2">
    <source>
        <dbReference type="ARBA" id="ARBA00004613"/>
    </source>
</evidence>
<keyword evidence="13" id="KW-1015">Disulfide bond</keyword>
<evidence type="ECO:0000256" key="15">
    <source>
        <dbReference type="ARBA" id="ARBA00034249"/>
    </source>
</evidence>
<dbReference type="GO" id="GO:0018279">
    <property type="term" value="P:protein N-linked glycosylation via asparagine"/>
    <property type="evidence" value="ECO:0007669"/>
    <property type="project" value="TreeGrafter"/>
</dbReference>
<dbReference type="GO" id="GO:0003835">
    <property type="term" value="F:beta-galactoside alpha-2,6-sialyltransferase activity"/>
    <property type="evidence" value="ECO:0007669"/>
    <property type="project" value="UniProtKB-EC"/>
</dbReference>
<dbReference type="Proteomes" id="UP000823561">
    <property type="component" value="Chromosome 2"/>
</dbReference>
<dbReference type="PANTHER" id="PTHR46059:SF2">
    <property type="entry name" value="BETA-GALACTOSIDE ALPHA-2,6-SIALYLTRANSFERASE 1"/>
    <property type="match status" value="1"/>
</dbReference>
<feature type="compositionally biased region" description="Basic and acidic residues" evidence="21">
    <location>
        <begin position="195"/>
        <end position="206"/>
    </location>
</feature>
<protein>
    <recommendedName>
        <fullName evidence="17">Beta-galactoside alpha-2,6-sialyltransferase 1</fullName>
        <ecNumber evidence="16">2.4.3.1</ecNumber>
    </recommendedName>
    <alternativeName>
        <fullName evidence="20">CMP-N-acetylneuraminate-beta-galactosamide-alpha-2,6-sialyltransferase 1</fullName>
    </alternativeName>
    <alternativeName>
        <fullName evidence="19">ST6Gal I</fullName>
    </alternativeName>
    <alternativeName>
        <fullName evidence="18">Sialyltransferase 1</fullName>
    </alternativeName>
</protein>
<comment type="caution">
    <text evidence="23">The sequence shown here is derived from an EMBL/GenBank/DDBJ whole genome shotgun (WGS) entry which is preliminary data.</text>
</comment>
<keyword evidence="12 22" id="KW-0472">Membrane</keyword>
<organism evidence="23 24">
    <name type="scientific">Alosa alosa</name>
    <name type="common">allis shad</name>
    <dbReference type="NCBI Taxonomy" id="278164"/>
    <lineage>
        <taxon>Eukaryota</taxon>
        <taxon>Metazoa</taxon>
        <taxon>Chordata</taxon>
        <taxon>Craniata</taxon>
        <taxon>Vertebrata</taxon>
        <taxon>Euteleostomi</taxon>
        <taxon>Actinopterygii</taxon>
        <taxon>Neopterygii</taxon>
        <taxon>Teleostei</taxon>
        <taxon>Clupei</taxon>
        <taxon>Clupeiformes</taxon>
        <taxon>Clupeoidei</taxon>
        <taxon>Clupeidae</taxon>
        <taxon>Alosa</taxon>
    </lineage>
</organism>
<keyword evidence="8 22" id="KW-0812">Transmembrane</keyword>
<evidence type="ECO:0000256" key="20">
    <source>
        <dbReference type="ARBA" id="ARBA00080062"/>
    </source>
</evidence>
<keyword evidence="6" id="KW-0328">Glycosyltransferase</keyword>
<evidence type="ECO:0000256" key="17">
    <source>
        <dbReference type="ARBA" id="ARBA00069321"/>
    </source>
</evidence>
<evidence type="ECO:0000256" key="11">
    <source>
        <dbReference type="ARBA" id="ARBA00023034"/>
    </source>
</evidence>
<evidence type="ECO:0000256" key="16">
    <source>
        <dbReference type="ARBA" id="ARBA00034329"/>
    </source>
</evidence>
<feature type="region of interest" description="Disordered" evidence="21">
    <location>
        <begin position="195"/>
        <end position="215"/>
    </location>
</feature>
<dbReference type="FunFam" id="3.90.1480.20:FF:000012">
    <property type="entry name" value="ST6 beta-galactoside alpha-2,6-sialyltransferase 1"/>
    <property type="match status" value="1"/>
</dbReference>
<dbReference type="EC" id="2.4.3.1" evidence="16"/>
<keyword evidence="9" id="KW-0735">Signal-anchor</keyword>
<keyword evidence="24" id="KW-1185">Reference proteome</keyword>
<keyword evidence="7" id="KW-0808">Transferase</keyword>
<evidence type="ECO:0000256" key="22">
    <source>
        <dbReference type="SAM" id="Phobius"/>
    </source>
</evidence>
<evidence type="ECO:0000256" key="21">
    <source>
        <dbReference type="SAM" id="MobiDB-lite"/>
    </source>
</evidence>
<dbReference type="GO" id="GO:0005576">
    <property type="term" value="C:extracellular region"/>
    <property type="evidence" value="ECO:0007669"/>
    <property type="project" value="UniProtKB-SubCell"/>
</dbReference>
<evidence type="ECO:0000256" key="13">
    <source>
        <dbReference type="ARBA" id="ARBA00023157"/>
    </source>
</evidence>
<gene>
    <name evidence="23" type="ORF">AALO_G00030380</name>
</gene>
<evidence type="ECO:0000256" key="18">
    <source>
        <dbReference type="ARBA" id="ARBA00076526"/>
    </source>
</evidence>
<feature type="transmembrane region" description="Helical" evidence="22">
    <location>
        <begin position="109"/>
        <end position="126"/>
    </location>
</feature>
<sequence length="583" mass="65599">MNFYYCTIESILTNCVTVWNGNCSATDRKALQRVVKTAQRITGSTLPHVSNASYTELKKKASTSSALPISWLKWSRKSARNVIMGYKITGAGMDRVSQLWRLRRRARRGALCMALFCMSMAVLYTLCAENSVPVTDAIFGERARTRAQPRAHSLVKVLRSGGSKPIYVDPQKLPGVVPGDPRRPIPVLSSVNHSLETDHHRDVRPRPKDRKPHGGFFSWLPRPFTRAIETFFGGRRKGELSGAGSDTEFFGPNGTLGEVWDDEMSSTMLGKRLRKVVQNYQAMNKYGVQFADVGAGARHPKRSGPELLCQMKDSVSITTLTQEMEPFAHFPWATLLPPRPLNMDIGAFKTCAVVSSAGSMKNSGLGKEIDAHDAVVRFNAAPTTGFEKDVGSKTTIRLINSQVMAPEDHRFLSSSLYSTGILVGWDPAPYSSDLSEWYNKTDYPIFLQYQRYRRLHPQQPFYILHPRVEWQLWNQIQENMAEPIQKNPPSSGLLGTVLMMSLCEVVHVYEFLPSRRKTELCHYYQRFVDAACTLGAYHPLLYEKNLVKRMNQGLDRDIYTHGRVTLPGFSTLNCTRGLPAAMH</sequence>
<evidence type="ECO:0000256" key="14">
    <source>
        <dbReference type="ARBA" id="ARBA00023180"/>
    </source>
</evidence>
<dbReference type="InterPro" id="IPR038578">
    <property type="entry name" value="GT29-like_sf"/>
</dbReference>
<evidence type="ECO:0000256" key="19">
    <source>
        <dbReference type="ARBA" id="ARBA00076676"/>
    </source>
</evidence>
<dbReference type="Pfam" id="PF00777">
    <property type="entry name" value="Glyco_transf_29"/>
    <property type="match status" value="1"/>
</dbReference>
<dbReference type="InterPro" id="IPR001675">
    <property type="entry name" value="Glyco_trans_29"/>
</dbReference>
<evidence type="ECO:0000256" key="6">
    <source>
        <dbReference type="ARBA" id="ARBA00022676"/>
    </source>
</evidence>
<dbReference type="PANTHER" id="PTHR46059">
    <property type="entry name" value="BETA-GALACTOSIDE ALPHA-2,6-SIALYLTRANSFERASE"/>
    <property type="match status" value="1"/>
</dbReference>
<evidence type="ECO:0000256" key="7">
    <source>
        <dbReference type="ARBA" id="ARBA00022679"/>
    </source>
</evidence>
<dbReference type="GO" id="GO:0097503">
    <property type="term" value="P:sialylation"/>
    <property type="evidence" value="ECO:0007669"/>
    <property type="project" value="TreeGrafter"/>
</dbReference>
<comment type="subcellular location">
    <subcellularLocation>
        <location evidence="1">Golgi apparatus</location>
        <location evidence="1">Golgi stack membrane</location>
        <topology evidence="1">Single-pass type II membrane protein</topology>
    </subcellularLocation>
    <subcellularLocation>
        <location evidence="2">Secreted</location>
    </subcellularLocation>
</comment>
<comment type="catalytic activity">
    <reaction evidence="15">
        <text>a beta-D-galactoside + CMP-N-acetyl-beta-neuraminate = an N-acetyl-alpha-neuraminyl-(2-&gt;6)-beta-D-galactosyl derivative + CMP + H(+)</text>
        <dbReference type="Rhea" id="RHEA:52104"/>
        <dbReference type="ChEBI" id="CHEBI:15378"/>
        <dbReference type="ChEBI" id="CHEBI:28034"/>
        <dbReference type="ChEBI" id="CHEBI:57812"/>
        <dbReference type="ChEBI" id="CHEBI:60377"/>
        <dbReference type="ChEBI" id="CHEBI:136398"/>
        <dbReference type="EC" id="2.4.3.1"/>
    </reaction>
</comment>
<keyword evidence="11" id="KW-0333">Golgi apparatus</keyword>
<evidence type="ECO:0000256" key="12">
    <source>
        <dbReference type="ARBA" id="ARBA00023136"/>
    </source>
</evidence>
<keyword evidence="14" id="KW-0325">Glycoprotein</keyword>
<evidence type="ECO:0000313" key="23">
    <source>
        <dbReference type="EMBL" id="KAG5284776.1"/>
    </source>
</evidence>
<dbReference type="Gene3D" id="3.90.1480.20">
    <property type="entry name" value="Glycosyl transferase family 29"/>
    <property type="match status" value="1"/>
</dbReference>
<evidence type="ECO:0000256" key="4">
    <source>
        <dbReference type="ARBA" id="ARBA00006003"/>
    </source>
</evidence>
<dbReference type="EMBL" id="JADWDJ010000002">
    <property type="protein sequence ID" value="KAG5284776.1"/>
    <property type="molecule type" value="Genomic_DNA"/>
</dbReference>
<evidence type="ECO:0000256" key="8">
    <source>
        <dbReference type="ARBA" id="ARBA00022692"/>
    </source>
</evidence>
<comment type="pathway">
    <text evidence="3">Protein modification; protein glycosylation.</text>
</comment>